<dbReference type="Proteomes" id="UP000193689">
    <property type="component" value="Unassembled WGS sequence"/>
</dbReference>
<dbReference type="Pfam" id="PF13489">
    <property type="entry name" value="Methyltransf_23"/>
    <property type="match status" value="1"/>
</dbReference>
<dbReference type="CDD" id="cd02440">
    <property type="entry name" value="AdoMet_MTases"/>
    <property type="match status" value="1"/>
</dbReference>
<dbReference type="OrthoDB" id="2013972at2759"/>
<dbReference type="GO" id="GO:0032259">
    <property type="term" value="P:methylation"/>
    <property type="evidence" value="ECO:0007669"/>
    <property type="project" value="UniProtKB-KW"/>
</dbReference>
<dbReference type="InterPro" id="IPR029063">
    <property type="entry name" value="SAM-dependent_MTases_sf"/>
</dbReference>
<dbReference type="PANTHER" id="PTHR43591">
    <property type="entry name" value="METHYLTRANSFERASE"/>
    <property type="match status" value="1"/>
</dbReference>
<organism evidence="3 4">
    <name type="scientific">Pseudomassariella vexata</name>
    <dbReference type="NCBI Taxonomy" id="1141098"/>
    <lineage>
        <taxon>Eukaryota</taxon>
        <taxon>Fungi</taxon>
        <taxon>Dikarya</taxon>
        <taxon>Ascomycota</taxon>
        <taxon>Pezizomycotina</taxon>
        <taxon>Sordariomycetes</taxon>
        <taxon>Xylariomycetidae</taxon>
        <taxon>Amphisphaeriales</taxon>
        <taxon>Pseudomassariaceae</taxon>
        <taxon>Pseudomassariella</taxon>
    </lineage>
</organism>
<feature type="region of interest" description="Disordered" evidence="2">
    <location>
        <begin position="253"/>
        <end position="273"/>
    </location>
</feature>
<evidence type="ECO:0000256" key="1">
    <source>
        <dbReference type="ARBA" id="ARBA00038158"/>
    </source>
</evidence>
<keyword evidence="3" id="KW-0489">Methyltransferase</keyword>
<evidence type="ECO:0000313" key="4">
    <source>
        <dbReference type="Proteomes" id="UP000193689"/>
    </source>
</evidence>
<protein>
    <submittedName>
        <fullName evidence="3">S-adenosyl-L-methionine-dependent methyltransferase</fullName>
    </submittedName>
</protein>
<comment type="similarity">
    <text evidence="1">Belongs to the methyltransferase superfamily. LaeA methyltransferase family.</text>
</comment>
<dbReference type="GeneID" id="63781187"/>
<reference evidence="3 4" key="1">
    <citation type="submission" date="2016-07" db="EMBL/GenBank/DDBJ databases">
        <title>Pervasive Adenine N6-methylation of Active Genes in Fungi.</title>
        <authorList>
            <consortium name="DOE Joint Genome Institute"/>
            <person name="Mondo S.J."/>
            <person name="Dannebaum R.O."/>
            <person name="Kuo R.C."/>
            <person name="Labutti K."/>
            <person name="Haridas S."/>
            <person name="Kuo A."/>
            <person name="Salamov A."/>
            <person name="Ahrendt S.R."/>
            <person name="Lipzen A."/>
            <person name="Sullivan W."/>
            <person name="Andreopoulos W.B."/>
            <person name="Clum A."/>
            <person name="Lindquist E."/>
            <person name="Daum C."/>
            <person name="Ramamoorthy G.K."/>
            <person name="Gryganskyi A."/>
            <person name="Culley D."/>
            <person name="Magnuson J.K."/>
            <person name="James T.Y."/>
            <person name="O'Malley M.A."/>
            <person name="Stajich J.E."/>
            <person name="Spatafora J.W."/>
            <person name="Visel A."/>
            <person name="Grigoriev I.V."/>
        </authorList>
    </citation>
    <scope>NUCLEOTIDE SEQUENCE [LARGE SCALE GENOMIC DNA]</scope>
    <source>
        <strain evidence="3 4">CBS 129021</strain>
    </source>
</reference>
<dbReference type="RefSeq" id="XP_040719349.1">
    <property type="nucleotide sequence ID" value="XM_040864975.1"/>
</dbReference>
<dbReference type="EMBL" id="MCFJ01000003">
    <property type="protein sequence ID" value="ORY69062.1"/>
    <property type="molecule type" value="Genomic_DNA"/>
</dbReference>
<evidence type="ECO:0000256" key="2">
    <source>
        <dbReference type="SAM" id="MobiDB-lite"/>
    </source>
</evidence>
<dbReference type="AlphaFoldDB" id="A0A1Y2EBZ7"/>
<comment type="caution">
    <text evidence="3">The sequence shown here is derived from an EMBL/GenBank/DDBJ whole genome shotgun (WGS) entry which is preliminary data.</text>
</comment>
<name>A0A1Y2EBZ7_9PEZI</name>
<sequence>MKGDLAWAPISEPANVLDIGTGTGIWAVEFADSNPKSNVIGTDLSLIQPQNIPPNCQFFREDAEENWVFDFPFDYIHLRFMTSCFDDPKGMVKKIFDHLRPGGWIEYQQIAVDEASELAIQNNPRSFREYMRRLVRGAASFGRDIDLARKYKYWIIEAGFVDVVERQILGPVNPWAIDPKDNQIGRYSQANFTETTYSSAKFLKATGMTEPEIEYFLDGVRRNIADTSVHSYAPWYVIYGRKPYQEDLVNAKAAKEQDPVIKPDYTSRGPDST</sequence>
<dbReference type="InParanoid" id="A0A1Y2EBZ7"/>
<keyword evidence="3" id="KW-0808">Transferase</keyword>
<dbReference type="PANTHER" id="PTHR43591:SF102">
    <property type="entry name" value="S-ADENOSYL-L-METHIONINE-DEPENDENT METHYLTRANSFERASE"/>
    <property type="match status" value="1"/>
</dbReference>
<keyword evidence="4" id="KW-1185">Reference proteome</keyword>
<dbReference type="Gene3D" id="3.40.50.150">
    <property type="entry name" value="Vaccinia Virus protein VP39"/>
    <property type="match status" value="1"/>
</dbReference>
<proteinExistence type="inferred from homology"/>
<dbReference type="SUPFAM" id="SSF53335">
    <property type="entry name" value="S-adenosyl-L-methionine-dependent methyltransferases"/>
    <property type="match status" value="1"/>
</dbReference>
<gene>
    <name evidence="3" type="ORF">BCR38DRAFT_508503</name>
</gene>
<accession>A0A1Y2EBZ7</accession>
<dbReference type="STRING" id="1141098.A0A1Y2EBZ7"/>
<dbReference type="GO" id="GO:0008168">
    <property type="term" value="F:methyltransferase activity"/>
    <property type="evidence" value="ECO:0007669"/>
    <property type="project" value="UniProtKB-KW"/>
</dbReference>
<evidence type="ECO:0000313" key="3">
    <source>
        <dbReference type="EMBL" id="ORY69062.1"/>
    </source>
</evidence>